<dbReference type="WBParaSite" id="ACAC_0000797901-mRNA-1">
    <property type="protein sequence ID" value="ACAC_0000797901-mRNA-1"/>
    <property type="gene ID" value="ACAC_0000797901"/>
</dbReference>
<protein>
    <submittedName>
        <fullName evidence="2">Myosin motor domain-containing protein</fullName>
    </submittedName>
</protein>
<name>A0A0K0DBW8_ANGCA</name>
<accession>A0A0K0DBW8</accession>
<organism evidence="1 2">
    <name type="scientific">Angiostrongylus cantonensis</name>
    <name type="common">Rat lungworm</name>
    <dbReference type="NCBI Taxonomy" id="6313"/>
    <lineage>
        <taxon>Eukaryota</taxon>
        <taxon>Metazoa</taxon>
        <taxon>Ecdysozoa</taxon>
        <taxon>Nematoda</taxon>
        <taxon>Chromadorea</taxon>
        <taxon>Rhabditida</taxon>
        <taxon>Rhabditina</taxon>
        <taxon>Rhabditomorpha</taxon>
        <taxon>Strongyloidea</taxon>
        <taxon>Metastrongylidae</taxon>
        <taxon>Angiostrongylus</taxon>
    </lineage>
</organism>
<dbReference type="Proteomes" id="UP000035642">
    <property type="component" value="Unassembled WGS sequence"/>
</dbReference>
<proteinExistence type="predicted"/>
<keyword evidence="1" id="KW-1185">Reference proteome</keyword>
<reference evidence="1" key="1">
    <citation type="submission" date="2012-09" db="EMBL/GenBank/DDBJ databases">
        <authorList>
            <person name="Martin A.A."/>
        </authorList>
    </citation>
    <scope>NUCLEOTIDE SEQUENCE</scope>
</reference>
<reference evidence="2" key="2">
    <citation type="submission" date="2017-02" db="UniProtKB">
        <authorList>
            <consortium name="WormBaseParasite"/>
        </authorList>
    </citation>
    <scope>IDENTIFICATION</scope>
</reference>
<evidence type="ECO:0000313" key="1">
    <source>
        <dbReference type="Proteomes" id="UP000035642"/>
    </source>
</evidence>
<evidence type="ECO:0000313" key="2">
    <source>
        <dbReference type="WBParaSite" id="ACAC_0000797901-mRNA-1"/>
    </source>
</evidence>
<sequence>MAAICTYNARILAFESSTEELLMQARMIRCDVINLAETRRRHRFKAVYYLGEELSVEYATVKELEESAFSSTRISP</sequence>
<dbReference type="AlphaFoldDB" id="A0A0K0DBW8"/>